<feature type="region of interest" description="Disordered" evidence="5">
    <location>
        <begin position="708"/>
        <end position="729"/>
    </location>
</feature>
<gene>
    <name evidence="7" type="ORF">INT46_004942</name>
</gene>
<dbReference type="CDD" id="cd12148">
    <property type="entry name" value="fungal_TF_MHR"/>
    <property type="match status" value="1"/>
</dbReference>
<sequence>MVKRKVSCLPCRIKKVKCDGENPCNRCEARQTPCVYQKPGAVGRPPKNAVVNKLVLSRIQSNIHDNKETYNSNSFCREFIFENVSLTPVLAPMRYLQDNTEKGLDYYINTLFATYFAKNTSLDHFIEERRNDIVIRHGDYSNLNPKVQIFDLTDYFTWMSADMASILMKRVSKLKLTYYTELDFSRTALAYDYTTTFFETPANNSLVINPLNSLPPQQAVRLIECFFCIHPFSNLLNKTMLLQSYWTDTADPLLLAVVYGTTIFKSQLLDGKPLELWDALNKKKRNPFLDYAHLLLAKASAETTPSKYQAVVLLALFEVTFGFPKKGMSLFSLSYMLATRLGLFDNTMPAGLNSVEKELMLNTFWAAFETTIRGCVELEEIPKVALAHHEHPYPPPNIKLSKSYQYDVENNNPRLFKWYFYLLETFYIKSVVARISSKLILQLPHASGPTLPKAPPSVLKHFKSDLFASYPKTQSNLEERIDQILNDFYEFNQKCRKDWSPLQAYTLDLFYLFFRINMNFVRDSARNADYRNQSFSLYREHTPKELDLTNVDNVLRVHKSIPQSLELIERTHAHLNNPINYYEQTDFLPRGIIVSSVDSAAQVLMYAYRLEESDIIRQHIVMAEGIFNIPIIWGDWGTSEILRNVLHNFLQEHPVKKAKAATGEPSLSPNSSVSTYDNGLFDGVDFSDDSSFITSLLPTINHAAIVQGPIRPPPTPPPPSTPNFINSPWLTGQEPWMQDINQILFNSNLLSTPFIDPPFPSQHQQPQPQSQQPQQPHEQQFEFVNDILNDLF</sequence>
<dbReference type="Pfam" id="PF00172">
    <property type="entry name" value="Zn_clus"/>
    <property type="match status" value="1"/>
</dbReference>
<dbReference type="GO" id="GO:0008270">
    <property type="term" value="F:zinc ion binding"/>
    <property type="evidence" value="ECO:0007669"/>
    <property type="project" value="InterPro"/>
</dbReference>
<evidence type="ECO:0000256" key="4">
    <source>
        <dbReference type="ARBA" id="ARBA00023242"/>
    </source>
</evidence>
<keyword evidence="2" id="KW-0479">Metal-binding</keyword>
<evidence type="ECO:0000256" key="2">
    <source>
        <dbReference type="ARBA" id="ARBA00022723"/>
    </source>
</evidence>
<feature type="compositionally biased region" description="Pro residues" evidence="5">
    <location>
        <begin position="710"/>
        <end position="721"/>
    </location>
</feature>
<dbReference type="InterPro" id="IPR001138">
    <property type="entry name" value="Zn2Cys6_DnaBD"/>
</dbReference>
<evidence type="ECO:0000256" key="5">
    <source>
        <dbReference type="SAM" id="MobiDB-lite"/>
    </source>
</evidence>
<dbReference type="CDD" id="cd00067">
    <property type="entry name" value="GAL4"/>
    <property type="match status" value="1"/>
</dbReference>
<evidence type="ECO:0000259" key="6">
    <source>
        <dbReference type="PROSITE" id="PS50048"/>
    </source>
</evidence>
<dbReference type="Proteomes" id="UP000650833">
    <property type="component" value="Unassembled WGS sequence"/>
</dbReference>
<proteinExistence type="predicted"/>
<protein>
    <recommendedName>
        <fullName evidence="6">Zn(2)-C6 fungal-type domain-containing protein</fullName>
    </recommendedName>
</protein>
<dbReference type="InterPro" id="IPR036864">
    <property type="entry name" value="Zn2-C6_fun-type_DNA-bd_sf"/>
</dbReference>
<dbReference type="PROSITE" id="PS00463">
    <property type="entry name" value="ZN2_CY6_FUNGAL_1"/>
    <property type="match status" value="1"/>
</dbReference>
<feature type="compositionally biased region" description="Low complexity" evidence="5">
    <location>
        <begin position="761"/>
        <end position="778"/>
    </location>
</feature>
<dbReference type="GO" id="GO:0005634">
    <property type="term" value="C:nucleus"/>
    <property type="evidence" value="ECO:0007669"/>
    <property type="project" value="UniProtKB-SubCell"/>
</dbReference>
<comment type="subcellular location">
    <subcellularLocation>
        <location evidence="1">Nucleus</location>
    </subcellularLocation>
</comment>
<keyword evidence="3" id="KW-0238">DNA-binding</keyword>
<evidence type="ECO:0000256" key="1">
    <source>
        <dbReference type="ARBA" id="ARBA00004123"/>
    </source>
</evidence>
<dbReference type="PANTHER" id="PTHR46910">
    <property type="entry name" value="TRANSCRIPTION FACTOR PDR1"/>
    <property type="match status" value="1"/>
</dbReference>
<dbReference type="OrthoDB" id="39175at2759"/>
<feature type="domain" description="Zn(2)-C6 fungal-type" evidence="6">
    <location>
        <begin position="7"/>
        <end position="36"/>
    </location>
</feature>
<dbReference type="PROSITE" id="PS50048">
    <property type="entry name" value="ZN2_CY6_FUNGAL_2"/>
    <property type="match status" value="1"/>
</dbReference>
<dbReference type="SMART" id="SM00066">
    <property type="entry name" value="GAL4"/>
    <property type="match status" value="1"/>
</dbReference>
<dbReference type="EMBL" id="JAEPRC010000852">
    <property type="protein sequence ID" value="KAG2191195.1"/>
    <property type="molecule type" value="Genomic_DNA"/>
</dbReference>
<dbReference type="AlphaFoldDB" id="A0A8H7UPY0"/>
<organism evidence="7 8">
    <name type="scientific">Mucor plumbeus</name>
    <dbReference type="NCBI Taxonomy" id="97098"/>
    <lineage>
        <taxon>Eukaryota</taxon>
        <taxon>Fungi</taxon>
        <taxon>Fungi incertae sedis</taxon>
        <taxon>Mucoromycota</taxon>
        <taxon>Mucoromycotina</taxon>
        <taxon>Mucoromycetes</taxon>
        <taxon>Mucorales</taxon>
        <taxon>Mucorineae</taxon>
        <taxon>Mucoraceae</taxon>
        <taxon>Mucor</taxon>
    </lineage>
</organism>
<keyword evidence="4" id="KW-0539">Nucleus</keyword>
<dbReference type="GO" id="GO:0003677">
    <property type="term" value="F:DNA binding"/>
    <property type="evidence" value="ECO:0007669"/>
    <property type="project" value="UniProtKB-KW"/>
</dbReference>
<keyword evidence="8" id="KW-1185">Reference proteome</keyword>
<name>A0A8H7UPY0_9FUNG</name>
<dbReference type="PANTHER" id="PTHR46910:SF3">
    <property type="entry name" value="HALOTOLERANCE PROTEIN 9-RELATED"/>
    <property type="match status" value="1"/>
</dbReference>
<feature type="region of interest" description="Disordered" evidence="5">
    <location>
        <begin position="754"/>
        <end position="778"/>
    </location>
</feature>
<reference evidence="7" key="1">
    <citation type="submission" date="2020-12" db="EMBL/GenBank/DDBJ databases">
        <title>Metabolic potential, ecology and presence of endohyphal bacteria is reflected in genomic diversity of Mucoromycotina.</title>
        <authorList>
            <person name="Muszewska A."/>
            <person name="Okrasinska A."/>
            <person name="Steczkiewicz K."/>
            <person name="Drgas O."/>
            <person name="Orlowska M."/>
            <person name="Perlinska-Lenart U."/>
            <person name="Aleksandrzak-Piekarczyk T."/>
            <person name="Szatraj K."/>
            <person name="Zielenkiewicz U."/>
            <person name="Pilsyk S."/>
            <person name="Malc E."/>
            <person name="Mieczkowski P."/>
            <person name="Kruszewska J.S."/>
            <person name="Biernat P."/>
            <person name="Pawlowska J."/>
        </authorList>
    </citation>
    <scope>NUCLEOTIDE SEQUENCE</scope>
    <source>
        <strain evidence="7">CBS 226.32</strain>
    </source>
</reference>
<dbReference type="Gene3D" id="4.10.240.10">
    <property type="entry name" value="Zn(2)-C6 fungal-type DNA-binding domain"/>
    <property type="match status" value="1"/>
</dbReference>
<dbReference type="InterPro" id="IPR050987">
    <property type="entry name" value="AtrR-like"/>
</dbReference>
<accession>A0A8H7UPY0</accession>
<dbReference type="GO" id="GO:0000981">
    <property type="term" value="F:DNA-binding transcription factor activity, RNA polymerase II-specific"/>
    <property type="evidence" value="ECO:0007669"/>
    <property type="project" value="InterPro"/>
</dbReference>
<evidence type="ECO:0000256" key="3">
    <source>
        <dbReference type="ARBA" id="ARBA00023125"/>
    </source>
</evidence>
<dbReference type="SUPFAM" id="SSF57701">
    <property type="entry name" value="Zn2/Cys6 DNA-binding domain"/>
    <property type="match status" value="1"/>
</dbReference>
<comment type="caution">
    <text evidence="7">The sequence shown here is derived from an EMBL/GenBank/DDBJ whole genome shotgun (WGS) entry which is preliminary data.</text>
</comment>
<evidence type="ECO:0000313" key="8">
    <source>
        <dbReference type="Proteomes" id="UP000650833"/>
    </source>
</evidence>
<evidence type="ECO:0000313" key="7">
    <source>
        <dbReference type="EMBL" id="KAG2191195.1"/>
    </source>
</evidence>